<dbReference type="RefSeq" id="WP_183474746.1">
    <property type="nucleotide sequence ID" value="NZ_CP139691.1"/>
</dbReference>
<feature type="transmembrane region" description="Helical" evidence="1">
    <location>
        <begin position="6"/>
        <end position="26"/>
    </location>
</feature>
<name>A0ABR6HS17_9RHOB</name>
<evidence type="ECO:0000256" key="1">
    <source>
        <dbReference type="SAM" id="Phobius"/>
    </source>
</evidence>
<evidence type="ECO:0008006" key="4">
    <source>
        <dbReference type="Google" id="ProtNLM"/>
    </source>
</evidence>
<protein>
    <recommendedName>
        <fullName evidence="4">DUF2474 domain-containing protein</fullName>
    </recommendedName>
</protein>
<dbReference type="EMBL" id="JACIBX010000012">
    <property type="protein sequence ID" value="MBB3713258.1"/>
    <property type="molecule type" value="Genomic_DNA"/>
</dbReference>
<reference evidence="2 3" key="1">
    <citation type="submission" date="2020-08" db="EMBL/GenBank/DDBJ databases">
        <title>Genomic Encyclopedia of Type Strains, Phase III (KMG-III): the genomes of soil and plant-associated and newly described type strains.</title>
        <authorList>
            <person name="Whitman W."/>
        </authorList>
    </citation>
    <scope>NUCLEOTIDE SEQUENCE [LARGE SCALE GENOMIC DNA]</scope>
    <source>
        <strain evidence="2 3">CECT 8572</strain>
    </source>
</reference>
<sequence length="31" mass="3388">MLQRVLWFIALWAMGVGVVGAVAYAIRAVIL</sequence>
<keyword evidence="1" id="KW-0812">Transmembrane</keyword>
<organism evidence="2 3">
    <name type="scientific">Limimaricola variabilis</name>
    <dbReference type="NCBI Taxonomy" id="1492771"/>
    <lineage>
        <taxon>Bacteria</taxon>
        <taxon>Pseudomonadati</taxon>
        <taxon>Pseudomonadota</taxon>
        <taxon>Alphaproteobacteria</taxon>
        <taxon>Rhodobacterales</taxon>
        <taxon>Paracoccaceae</taxon>
        <taxon>Limimaricola</taxon>
    </lineage>
</organism>
<proteinExistence type="predicted"/>
<dbReference type="Proteomes" id="UP000576152">
    <property type="component" value="Unassembled WGS sequence"/>
</dbReference>
<evidence type="ECO:0000313" key="3">
    <source>
        <dbReference type="Proteomes" id="UP000576152"/>
    </source>
</evidence>
<accession>A0ABR6HS17</accession>
<evidence type="ECO:0000313" key="2">
    <source>
        <dbReference type="EMBL" id="MBB3713258.1"/>
    </source>
</evidence>
<keyword evidence="1" id="KW-1133">Transmembrane helix</keyword>
<keyword evidence="1" id="KW-0472">Membrane</keyword>
<keyword evidence="3" id="KW-1185">Reference proteome</keyword>
<comment type="caution">
    <text evidence="2">The sequence shown here is derived from an EMBL/GenBank/DDBJ whole genome shotgun (WGS) entry which is preliminary data.</text>
</comment>
<gene>
    <name evidence="2" type="ORF">FHS00_002860</name>
</gene>